<evidence type="ECO:0000313" key="2">
    <source>
        <dbReference type="Proteomes" id="UP000653730"/>
    </source>
</evidence>
<comment type="caution">
    <text evidence="1">The sequence shown here is derived from an EMBL/GenBank/DDBJ whole genome shotgun (WGS) entry which is preliminary data.</text>
</comment>
<dbReference type="GO" id="GO:0016829">
    <property type="term" value="F:lyase activity"/>
    <property type="evidence" value="ECO:0007669"/>
    <property type="project" value="UniProtKB-KW"/>
</dbReference>
<protein>
    <submittedName>
        <fullName evidence="1">Isocitrate lyase/phosphoenolpyruvate mutase family protein</fullName>
    </submittedName>
</protein>
<dbReference type="PANTHER" id="PTHR42905:SF16">
    <property type="entry name" value="CARBOXYPHOSPHONOENOLPYRUVATE PHOSPHONOMUTASE-LIKE PROTEIN (AFU_ORTHOLOGUE AFUA_5G07230)"/>
    <property type="match status" value="1"/>
</dbReference>
<dbReference type="AlphaFoldDB" id="A0A926JRJ5"/>
<sequence length="282" mass="31600">MKGLQKEMAERFRKLHDSEDLLILPNIWEPLGACLLEDMGFPAVATGSASVAFTHGYDDGECIPLEDLLVSCRRIVNSVEIPLTVDMESGYACNDRELAENIKHLIETGVVGLNLEDTSTETGRMYTAEEQFRRIRLVRETSRSMGVPLFINARTDVFLHAGTYRSPQERLAETIRRGKAYKEAGADGFFPIFLTEEKDIRTLLQELDLPLNLLTVPGVPEPEKLRELGVARLSLGPGFLKIAVKAMRDTAMRLQNGMGLNSITENEITTSYLKKLIKKERS</sequence>
<dbReference type="PANTHER" id="PTHR42905">
    <property type="entry name" value="PHOSPHOENOLPYRUVATE CARBOXYLASE"/>
    <property type="match status" value="1"/>
</dbReference>
<proteinExistence type="predicted"/>
<dbReference type="Pfam" id="PF13714">
    <property type="entry name" value="PEP_mutase"/>
    <property type="match status" value="1"/>
</dbReference>
<organism evidence="1 2">
    <name type="scientific">Sinomicrobium weinanense</name>
    <dbReference type="NCBI Taxonomy" id="2842200"/>
    <lineage>
        <taxon>Bacteria</taxon>
        <taxon>Pseudomonadati</taxon>
        <taxon>Bacteroidota</taxon>
        <taxon>Flavobacteriia</taxon>
        <taxon>Flavobacteriales</taxon>
        <taxon>Flavobacteriaceae</taxon>
        <taxon>Sinomicrobium</taxon>
    </lineage>
</organism>
<name>A0A926JRJ5_9FLAO</name>
<dbReference type="RefSeq" id="WP_187965085.1">
    <property type="nucleotide sequence ID" value="NZ_JACVDC010000017.1"/>
</dbReference>
<dbReference type="SUPFAM" id="SSF51621">
    <property type="entry name" value="Phosphoenolpyruvate/pyruvate domain"/>
    <property type="match status" value="1"/>
</dbReference>
<dbReference type="Proteomes" id="UP000653730">
    <property type="component" value="Unassembled WGS sequence"/>
</dbReference>
<evidence type="ECO:0000313" key="1">
    <source>
        <dbReference type="EMBL" id="MBC9795936.1"/>
    </source>
</evidence>
<keyword evidence="1" id="KW-0456">Lyase</keyword>
<reference evidence="1 2" key="1">
    <citation type="submission" date="2020-09" db="EMBL/GenBank/DDBJ databases">
        <title>Sinomicrobium weinanense sp. nov., a halophilic bacteria isolated from saline-alkali soil.</title>
        <authorList>
            <person name="Wu P."/>
            <person name="Ren H."/>
            <person name="Mei Y."/>
            <person name="Liang Y."/>
            <person name="Chen Z."/>
        </authorList>
    </citation>
    <scope>NUCLEOTIDE SEQUENCE [LARGE SCALE GENOMIC DNA]</scope>
    <source>
        <strain evidence="1 2">FJxs</strain>
    </source>
</reference>
<dbReference type="CDD" id="cd00377">
    <property type="entry name" value="ICL_PEPM"/>
    <property type="match status" value="1"/>
</dbReference>
<dbReference type="Gene3D" id="3.20.20.60">
    <property type="entry name" value="Phosphoenolpyruvate-binding domains"/>
    <property type="match status" value="1"/>
</dbReference>
<keyword evidence="2" id="KW-1185">Reference proteome</keyword>
<gene>
    <name evidence="1" type="ORF">IBL28_08160</name>
</gene>
<dbReference type="InterPro" id="IPR040442">
    <property type="entry name" value="Pyrv_kinase-like_dom_sf"/>
</dbReference>
<dbReference type="InterPro" id="IPR015813">
    <property type="entry name" value="Pyrv/PenolPyrv_kinase-like_dom"/>
</dbReference>
<dbReference type="EMBL" id="JACVDC010000017">
    <property type="protein sequence ID" value="MBC9795936.1"/>
    <property type="molecule type" value="Genomic_DNA"/>
</dbReference>
<dbReference type="InterPro" id="IPR039556">
    <property type="entry name" value="ICL/PEPM"/>
</dbReference>
<accession>A0A926JRJ5</accession>